<sequence>MAGKVSLSSRAYSVLALHALKHPKLAVSGVLLGRSHADITNAVPLTHVALALAPCIEVALTLIAKHAEQSKEQIVGFYYADARGEKLTSVPPLVAKLGEAAVSAAQASGGDASGVSLLLLDADRAESGATALGLQLFVKGGGQSWTCAGDHSASGASGRLSVGGNPANLVDSYVDENRHERVVDFDDHFEDVEKDWRNAALTD</sequence>
<dbReference type="PROSITE" id="PS50249">
    <property type="entry name" value="MPN"/>
    <property type="match status" value="1"/>
</dbReference>
<evidence type="ECO:0000313" key="4">
    <source>
        <dbReference type="Proteomes" id="UP000660262"/>
    </source>
</evidence>
<protein>
    <recommendedName>
        <fullName evidence="2">MPN domain-containing protein</fullName>
    </recommendedName>
</protein>
<evidence type="ECO:0000256" key="1">
    <source>
        <dbReference type="ARBA" id="ARBA00007461"/>
    </source>
</evidence>
<proteinExistence type="inferred from homology"/>
<name>A0A830HDV3_9CHLO</name>
<organism evidence="3 4">
    <name type="scientific">Pycnococcus provasolii</name>
    <dbReference type="NCBI Taxonomy" id="41880"/>
    <lineage>
        <taxon>Eukaryota</taxon>
        <taxon>Viridiplantae</taxon>
        <taxon>Chlorophyta</taxon>
        <taxon>Pseudoscourfieldiophyceae</taxon>
        <taxon>Pseudoscourfieldiales</taxon>
        <taxon>Pycnococcaceae</taxon>
        <taxon>Pycnococcus</taxon>
    </lineage>
</organism>
<dbReference type="PANTHER" id="PTHR12941:SF10">
    <property type="entry name" value="ER MEMBRANE PROTEIN COMPLEX SUBUNIT 8_9 HOMOLOG"/>
    <property type="match status" value="1"/>
</dbReference>
<comment type="caution">
    <text evidence="3">The sequence shown here is derived from an EMBL/GenBank/DDBJ whole genome shotgun (WGS) entry which is preliminary data.</text>
</comment>
<dbReference type="InterPro" id="IPR037518">
    <property type="entry name" value="MPN"/>
</dbReference>
<comment type="similarity">
    <text evidence="1">Belongs to the EMC8/EMC9 family.</text>
</comment>
<dbReference type="GO" id="GO:0072546">
    <property type="term" value="C:EMC complex"/>
    <property type="evidence" value="ECO:0007669"/>
    <property type="project" value="InterPro"/>
</dbReference>
<dbReference type="EMBL" id="BNJQ01000008">
    <property type="protein sequence ID" value="GHP04862.1"/>
    <property type="molecule type" value="Genomic_DNA"/>
</dbReference>
<dbReference type="Proteomes" id="UP000660262">
    <property type="component" value="Unassembled WGS sequence"/>
</dbReference>
<dbReference type="InterPro" id="IPR005366">
    <property type="entry name" value="EMC8/9"/>
</dbReference>
<evidence type="ECO:0000313" key="3">
    <source>
        <dbReference type="EMBL" id="GHP04862.1"/>
    </source>
</evidence>
<evidence type="ECO:0000259" key="2">
    <source>
        <dbReference type="PROSITE" id="PS50249"/>
    </source>
</evidence>
<feature type="domain" description="MPN" evidence="2">
    <location>
        <begin position="5"/>
        <end position="143"/>
    </location>
</feature>
<dbReference type="PANTHER" id="PTHR12941">
    <property type="entry name" value="ER MEMBRANE PROTEIN COMPLEX"/>
    <property type="match status" value="1"/>
</dbReference>
<dbReference type="CDD" id="cd08060">
    <property type="entry name" value="MPN_UPF0172"/>
    <property type="match status" value="1"/>
</dbReference>
<dbReference type="OrthoDB" id="546092at2759"/>
<gene>
    <name evidence="3" type="ORF">PPROV_000361400</name>
</gene>
<reference evidence="3" key="1">
    <citation type="submission" date="2020-10" db="EMBL/GenBank/DDBJ databases">
        <title>Unveiling of a novel bifunctional photoreceptor, Dualchrome1, isolated from a cosmopolitan green alga.</title>
        <authorList>
            <person name="Suzuki S."/>
            <person name="Kawachi M."/>
        </authorList>
    </citation>
    <scope>NUCLEOTIDE SEQUENCE</scope>
    <source>
        <strain evidence="3">NIES 2893</strain>
    </source>
</reference>
<dbReference type="AlphaFoldDB" id="A0A830HDV3"/>
<accession>A0A830HDV3</accession>
<keyword evidence="4" id="KW-1185">Reference proteome</keyword>
<dbReference type="Pfam" id="PF03665">
    <property type="entry name" value="UPF0172"/>
    <property type="match status" value="1"/>
</dbReference>